<dbReference type="Proteomes" id="UP000003781">
    <property type="component" value="Unassembled WGS sequence"/>
</dbReference>
<keyword evidence="3" id="KW-1185">Reference proteome</keyword>
<dbReference type="SUPFAM" id="SSF52980">
    <property type="entry name" value="Restriction endonuclease-like"/>
    <property type="match status" value="1"/>
</dbReference>
<dbReference type="CDD" id="cd06260">
    <property type="entry name" value="DUF820-like"/>
    <property type="match status" value="1"/>
</dbReference>
<feature type="domain" description="Putative restriction endonuclease" evidence="1">
    <location>
        <begin position="25"/>
        <end position="175"/>
    </location>
</feature>
<dbReference type="eggNOG" id="COG4636">
    <property type="taxonomic scope" value="Bacteria"/>
</dbReference>
<proteinExistence type="predicted"/>
<dbReference type="AlphaFoldDB" id="A3IT89"/>
<protein>
    <recommendedName>
        <fullName evidence="1">Putative restriction endonuclease domain-containing protein</fullName>
    </recommendedName>
</protein>
<gene>
    <name evidence="2" type="ORF">CY0110_04096</name>
</gene>
<evidence type="ECO:0000313" key="3">
    <source>
        <dbReference type="Proteomes" id="UP000003781"/>
    </source>
</evidence>
<accession>A3IT89</accession>
<dbReference type="Pfam" id="PF05685">
    <property type="entry name" value="Uma2"/>
    <property type="match status" value="1"/>
</dbReference>
<sequence>MLLTVSENELMLTPGNDVIFPHQTWEDYQRLLDVRQDKTLPKLCFNSQTQQIRLMSPLPSHGNRVNTLTDLVKILLRRQGKDWQCFDPITLKLPNQAGLEPDTCFYIENRQAILGKDKIDLTVDPPPDLAIEVDFTSITDVGAYELLKIPELWIYREESLNIYLLQENSYQNSEESRLFLDTNIKKILPYYIELGWNQGSSISLRKFENLDNFS</sequence>
<dbReference type="InterPro" id="IPR012296">
    <property type="entry name" value="Nuclease_put_TT1808"/>
</dbReference>
<dbReference type="PANTHER" id="PTHR47152:SF1">
    <property type="entry name" value="SLL1186 PROTEIN"/>
    <property type="match status" value="1"/>
</dbReference>
<name>A3IT89_9CHRO</name>
<dbReference type="EMBL" id="AAXW01000027">
    <property type="protein sequence ID" value="EAZ90274.1"/>
    <property type="molecule type" value="Genomic_DNA"/>
</dbReference>
<dbReference type="PANTHER" id="PTHR47152">
    <property type="entry name" value="SLR2084 PROTEIN-RELATED"/>
    <property type="match status" value="1"/>
</dbReference>
<comment type="caution">
    <text evidence="2">The sequence shown here is derived from an EMBL/GenBank/DDBJ whole genome shotgun (WGS) entry which is preliminary data.</text>
</comment>
<dbReference type="InterPro" id="IPR011335">
    <property type="entry name" value="Restrct_endonuc-II-like"/>
</dbReference>
<reference evidence="2 3" key="1">
    <citation type="submission" date="2007-03" db="EMBL/GenBank/DDBJ databases">
        <authorList>
            <person name="Stal L."/>
            <person name="Ferriera S."/>
            <person name="Johnson J."/>
            <person name="Kravitz S."/>
            <person name="Beeson K."/>
            <person name="Sutton G."/>
            <person name="Rogers Y.-H."/>
            <person name="Friedman R."/>
            <person name="Frazier M."/>
            <person name="Venter J.C."/>
        </authorList>
    </citation>
    <scope>NUCLEOTIDE SEQUENCE [LARGE SCALE GENOMIC DNA]</scope>
    <source>
        <strain evidence="2 3">CCY0110</strain>
    </source>
</reference>
<dbReference type="Gene3D" id="3.90.1570.10">
    <property type="entry name" value="tt1808, chain A"/>
    <property type="match status" value="1"/>
</dbReference>
<dbReference type="InterPro" id="IPR008538">
    <property type="entry name" value="Uma2"/>
</dbReference>
<evidence type="ECO:0000313" key="2">
    <source>
        <dbReference type="EMBL" id="EAZ90274.1"/>
    </source>
</evidence>
<organism evidence="2 3">
    <name type="scientific">Crocosphaera chwakensis CCY0110</name>
    <dbReference type="NCBI Taxonomy" id="391612"/>
    <lineage>
        <taxon>Bacteria</taxon>
        <taxon>Bacillati</taxon>
        <taxon>Cyanobacteriota</taxon>
        <taxon>Cyanophyceae</taxon>
        <taxon>Oscillatoriophycideae</taxon>
        <taxon>Chroococcales</taxon>
        <taxon>Aphanothecaceae</taxon>
        <taxon>Crocosphaera</taxon>
        <taxon>Crocosphaera chwakensis</taxon>
    </lineage>
</organism>
<evidence type="ECO:0000259" key="1">
    <source>
        <dbReference type="Pfam" id="PF05685"/>
    </source>
</evidence>